<dbReference type="RefSeq" id="WP_212950018.1">
    <property type="nucleotide sequence ID" value="NZ_BORW01000011.1"/>
</dbReference>
<evidence type="ECO:0000313" key="4">
    <source>
        <dbReference type="Proteomes" id="UP000680638"/>
    </source>
</evidence>
<dbReference type="EMBL" id="BORW01000011">
    <property type="protein sequence ID" value="GIO67708.1"/>
    <property type="molecule type" value="Genomic_DNA"/>
</dbReference>
<dbReference type="InterPro" id="IPR000073">
    <property type="entry name" value="AB_hydrolase_1"/>
</dbReference>
<organism evidence="3 4">
    <name type="scientific">Paenibacillus cookii</name>
    <dbReference type="NCBI Taxonomy" id="157839"/>
    <lineage>
        <taxon>Bacteria</taxon>
        <taxon>Bacillati</taxon>
        <taxon>Bacillota</taxon>
        <taxon>Bacilli</taxon>
        <taxon>Bacillales</taxon>
        <taxon>Paenibacillaceae</taxon>
        <taxon>Paenibacillus</taxon>
    </lineage>
</organism>
<protein>
    <recommendedName>
        <fullName evidence="2">AB hydrolase-1 domain-containing protein</fullName>
    </recommendedName>
</protein>
<dbReference type="InterPro" id="IPR052920">
    <property type="entry name" value="DNA-binding_regulatory"/>
</dbReference>
<keyword evidence="4" id="KW-1185">Reference proteome</keyword>
<sequence length="336" mass="37314">MDWWAVVLVAAAAALAVAGITHYAFIQMTQMKALNYQQVFDAFERAGARFREMYEPLRKEEVRIASHDGLRLHGVVVKAEQPSPKWVILVHGYTTSLPASIPFMDMFREEGFNVLLVDQRRHGKSEGKYTTYGYHEKHDVAAWVRYIKDAYGENCVVGLHGVSLGGGTVLEYLSLPEADAKFVIADCPYSDLTRLMHHQLQRLNHLPAALFLPLVNARMRKRAGFTLDQVSPVRSVQSSKIPVMFIHGAKDNYIPPSMSEELFAAKTGAKRLLLIQDATHGFALDADPALYKRSVQEFVREALAGSPAESVEQAAELSPPEKEEFGGFGLTGVPNA</sequence>
<gene>
    <name evidence="3" type="ORF">J21TS3_25290</name>
</gene>
<dbReference type="PANTHER" id="PTHR43358:SF4">
    <property type="entry name" value="ALPHA_BETA HYDROLASE FOLD-1 DOMAIN-CONTAINING PROTEIN"/>
    <property type="match status" value="1"/>
</dbReference>
<evidence type="ECO:0000259" key="2">
    <source>
        <dbReference type="Pfam" id="PF00561"/>
    </source>
</evidence>
<evidence type="ECO:0000313" key="3">
    <source>
        <dbReference type="EMBL" id="GIO67708.1"/>
    </source>
</evidence>
<dbReference type="Proteomes" id="UP000680638">
    <property type="component" value="Unassembled WGS sequence"/>
</dbReference>
<dbReference type="InterPro" id="IPR029058">
    <property type="entry name" value="AB_hydrolase_fold"/>
</dbReference>
<feature type="domain" description="AB hydrolase-1" evidence="2">
    <location>
        <begin position="86"/>
        <end position="188"/>
    </location>
</feature>
<evidence type="ECO:0000256" key="1">
    <source>
        <dbReference type="SAM" id="MobiDB-lite"/>
    </source>
</evidence>
<dbReference type="Pfam" id="PF00561">
    <property type="entry name" value="Abhydrolase_1"/>
    <property type="match status" value="1"/>
</dbReference>
<accession>A0ABQ4LX42</accession>
<reference evidence="3 4" key="1">
    <citation type="submission" date="2021-03" db="EMBL/GenBank/DDBJ databases">
        <title>Antimicrobial resistance genes in bacteria isolated from Japanese honey, and their potential for conferring macrolide and lincosamide resistance in the American foulbrood pathogen Paenibacillus larvae.</title>
        <authorList>
            <person name="Okamoto M."/>
            <person name="Kumagai M."/>
            <person name="Kanamori H."/>
            <person name="Takamatsu D."/>
        </authorList>
    </citation>
    <scope>NUCLEOTIDE SEQUENCE [LARGE SCALE GENOMIC DNA]</scope>
    <source>
        <strain evidence="3 4">J21TS3</strain>
    </source>
</reference>
<dbReference type="Gene3D" id="3.40.50.1820">
    <property type="entry name" value="alpha/beta hydrolase"/>
    <property type="match status" value="1"/>
</dbReference>
<name>A0ABQ4LX42_9BACL</name>
<comment type="caution">
    <text evidence="3">The sequence shown here is derived from an EMBL/GenBank/DDBJ whole genome shotgun (WGS) entry which is preliminary data.</text>
</comment>
<dbReference type="PANTHER" id="PTHR43358">
    <property type="entry name" value="ALPHA/BETA-HYDROLASE"/>
    <property type="match status" value="1"/>
</dbReference>
<dbReference type="SUPFAM" id="SSF53474">
    <property type="entry name" value="alpha/beta-Hydrolases"/>
    <property type="match status" value="1"/>
</dbReference>
<feature type="region of interest" description="Disordered" evidence="1">
    <location>
        <begin position="306"/>
        <end position="336"/>
    </location>
</feature>
<proteinExistence type="predicted"/>